<dbReference type="Proteomes" id="UP000006048">
    <property type="component" value="Chromosome"/>
</dbReference>
<dbReference type="PROSITE" id="PS51257">
    <property type="entry name" value="PROKAR_LIPOPROTEIN"/>
    <property type="match status" value="1"/>
</dbReference>
<accession>I4B3G5</accession>
<dbReference type="EMBL" id="CP002959">
    <property type="protein sequence ID" value="AFM11822.1"/>
    <property type="molecule type" value="Genomic_DNA"/>
</dbReference>
<keyword evidence="1" id="KW-0732">Signal</keyword>
<evidence type="ECO:0000313" key="2">
    <source>
        <dbReference type="EMBL" id="AFM11822.1"/>
    </source>
</evidence>
<feature type="signal peptide" evidence="1">
    <location>
        <begin position="1"/>
        <end position="20"/>
    </location>
</feature>
<organism evidence="2 3">
    <name type="scientific">Turneriella parva (strain ATCC BAA-1111 / DSM 21527 / NCTC 11395 / H)</name>
    <name type="common">Leptospira parva</name>
    <dbReference type="NCBI Taxonomy" id="869212"/>
    <lineage>
        <taxon>Bacteria</taxon>
        <taxon>Pseudomonadati</taxon>
        <taxon>Spirochaetota</taxon>
        <taxon>Spirochaetia</taxon>
        <taxon>Leptospirales</taxon>
        <taxon>Leptospiraceae</taxon>
        <taxon>Turneriella</taxon>
    </lineage>
</organism>
<evidence type="ECO:0008006" key="4">
    <source>
        <dbReference type="Google" id="ProtNLM"/>
    </source>
</evidence>
<reference evidence="2 3" key="1">
    <citation type="submission" date="2012-06" db="EMBL/GenBank/DDBJ databases">
        <title>The complete chromosome of genome of Turneriella parva DSM 21527.</title>
        <authorList>
            <consortium name="US DOE Joint Genome Institute (JGI-PGF)"/>
            <person name="Lucas S."/>
            <person name="Han J."/>
            <person name="Lapidus A."/>
            <person name="Bruce D."/>
            <person name="Goodwin L."/>
            <person name="Pitluck S."/>
            <person name="Peters L."/>
            <person name="Kyrpides N."/>
            <person name="Mavromatis K."/>
            <person name="Ivanova N."/>
            <person name="Mikhailova N."/>
            <person name="Chertkov O."/>
            <person name="Detter J.C."/>
            <person name="Tapia R."/>
            <person name="Han C."/>
            <person name="Land M."/>
            <person name="Hauser L."/>
            <person name="Markowitz V."/>
            <person name="Cheng J.-F."/>
            <person name="Hugenholtz P."/>
            <person name="Woyke T."/>
            <person name="Wu D."/>
            <person name="Gronow S."/>
            <person name="Wellnitz S."/>
            <person name="Brambilla E."/>
            <person name="Klenk H.-P."/>
            <person name="Eisen J.A."/>
        </authorList>
    </citation>
    <scope>NUCLEOTIDE SEQUENCE [LARGE SCALE GENOMIC DNA]</scope>
    <source>
        <strain evidence="3">ATCC BAA-1111 / DSM 21527 / NCTC 11395 / H</strain>
    </source>
</reference>
<dbReference type="KEGG" id="tpx:Turpa_1174"/>
<proteinExistence type="predicted"/>
<protein>
    <recommendedName>
        <fullName evidence="4">Lipoprotein</fullName>
    </recommendedName>
</protein>
<gene>
    <name evidence="2" type="ordered locus">Turpa_1174</name>
</gene>
<sequence>MKTKTLWLATALLLSACAQSGDGGTQTGGSTTSQTCRKYPTSMTDTTATITYTCTFNGSTTLTCTNGGAEQITYTYPSLQAFVDEAATPVSVFNRRRISSMAIVSANATFQQTLNFNYNGSNQLTSIGVVGGTYTATYSYTAWDANNRQTTGTFAFNTGGVCTGRSITASYDDTTRTQTNGATGGTGANCASAAPCNDVQDADGVTTSSAVCRNYTINSKGTACY</sequence>
<dbReference type="STRING" id="869212.Turpa_1174"/>
<dbReference type="RefSeq" id="WP_014802338.1">
    <property type="nucleotide sequence ID" value="NC_018020.1"/>
</dbReference>
<feature type="chain" id="PRO_5003685845" description="Lipoprotein" evidence="1">
    <location>
        <begin position="21"/>
        <end position="225"/>
    </location>
</feature>
<evidence type="ECO:0000256" key="1">
    <source>
        <dbReference type="SAM" id="SignalP"/>
    </source>
</evidence>
<keyword evidence="3" id="KW-1185">Reference proteome</keyword>
<evidence type="ECO:0000313" key="3">
    <source>
        <dbReference type="Proteomes" id="UP000006048"/>
    </source>
</evidence>
<dbReference type="AlphaFoldDB" id="I4B3G5"/>
<name>I4B3G5_TURPD</name>
<dbReference type="HOGENOM" id="CLU_1229464_0_0_12"/>